<protein>
    <submittedName>
        <fullName evidence="2">Str. FM013</fullName>
    </submittedName>
</protein>
<feature type="compositionally biased region" description="Pro residues" evidence="1">
    <location>
        <begin position="403"/>
        <end position="413"/>
    </location>
</feature>
<reference evidence="2 3" key="1">
    <citation type="journal article" date="2014" name="Nat. Commun.">
        <title>Multiple recent horizontal transfers of a large genomic region in cheese making fungi.</title>
        <authorList>
            <person name="Cheeseman K."/>
            <person name="Ropars J."/>
            <person name="Renault P."/>
            <person name="Dupont J."/>
            <person name="Gouzy J."/>
            <person name="Branca A."/>
            <person name="Abraham A.L."/>
            <person name="Ceppi M."/>
            <person name="Conseiller E."/>
            <person name="Debuchy R."/>
            <person name="Malagnac F."/>
            <person name="Goarin A."/>
            <person name="Silar P."/>
            <person name="Lacoste S."/>
            <person name="Sallet E."/>
            <person name="Bensimon A."/>
            <person name="Giraud T."/>
            <person name="Brygoo Y."/>
        </authorList>
    </citation>
    <scope>NUCLEOTIDE SEQUENCE [LARGE SCALE GENOMIC DNA]</scope>
    <source>
        <strain evidence="3">FM 013</strain>
    </source>
</reference>
<feature type="region of interest" description="Disordered" evidence="1">
    <location>
        <begin position="392"/>
        <end position="413"/>
    </location>
</feature>
<organism evidence="2 3">
    <name type="scientific">Penicillium camemberti (strain FM 013)</name>
    <dbReference type="NCBI Taxonomy" id="1429867"/>
    <lineage>
        <taxon>Eukaryota</taxon>
        <taxon>Fungi</taxon>
        <taxon>Dikarya</taxon>
        <taxon>Ascomycota</taxon>
        <taxon>Pezizomycotina</taxon>
        <taxon>Eurotiomycetes</taxon>
        <taxon>Eurotiomycetidae</taxon>
        <taxon>Eurotiales</taxon>
        <taxon>Aspergillaceae</taxon>
        <taxon>Penicillium</taxon>
    </lineage>
</organism>
<feature type="compositionally biased region" description="Low complexity" evidence="1">
    <location>
        <begin position="392"/>
        <end position="402"/>
    </location>
</feature>
<dbReference type="Proteomes" id="UP000053732">
    <property type="component" value="Unassembled WGS sequence"/>
</dbReference>
<evidence type="ECO:0000256" key="1">
    <source>
        <dbReference type="SAM" id="MobiDB-lite"/>
    </source>
</evidence>
<name>A0A0G4PRH3_PENC3</name>
<dbReference type="AlphaFoldDB" id="A0A0G4PRH3"/>
<evidence type="ECO:0000313" key="2">
    <source>
        <dbReference type="EMBL" id="CRL29005.1"/>
    </source>
</evidence>
<accession>A0A0G4PRH3</accession>
<dbReference type="STRING" id="1429867.A0A0G4PRH3"/>
<gene>
    <name evidence="2" type="ORF">PCAMFM013_S032g000041</name>
</gene>
<sequence length="555" mass="62678">MSITSLPTEVICMTCSYLQRSEEEMLRLSCRILYNKSFDHFFDRYFKSIRFIATSDSLRELEDLASSDDIRKRVQELWMIPTVFEGFHDRTLDNMGELSVSSKSCRPAEGEELKARWATYKAMVADSRNLLESEEAFVNRLRKCLERFPNLKTIGLAHYTTTFLLDPRQQKVRFLGWRHLISQIDFHFTHGGLSWLRGTASRVSKVNSLALSRILQALSGSGRQIKKLHTCNADYCADIGPGIALTGAQYNSLLPVLDSLEDLHLCIAVEDMTWLNLITTVAPHLERLTLSHDQNTAYTLRPSRAGDFYQRLELNRLRELHLHQIHITSHSLKSMLTRSKGTLNHLTLFEVTLVPDEGDGPPYVDSTPTSYCVPPDLGSSFSMNFHPSGSPYSPYSPSASLPPTSPYYDPPSPPDFSQALHQPTQDLYFDAFITPVGPPSSAPYTPSTTYAELRAGVENIPWKVLWDSFGEELSLQRYSIGKVSCGSDAISIKNIDDLTEPTEYAEFNAETDGLSFREWIKRLSPVRDAFKPSTFSSTYQDQGTTTMFCGFLDGF</sequence>
<evidence type="ECO:0000313" key="3">
    <source>
        <dbReference type="Proteomes" id="UP000053732"/>
    </source>
</evidence>
<proteinExistence type="predicted"/>
<dbReference type="EMBL" id="HG793165">
    <property type="protein sequence ID" value="CRL29005.1"/>
    <property type="molecule type" value="Genomic_DNA"/>
</dbReference>
<keyword evidence="3" id="KW-1185">Reference proteome</keyword>